<dbReference type="GO" id="GO:0005524">
    <property type="term" value="F:ATP binding"/>
    <property type="evidence" value="ECO:0007669"/>
    <property type="project" value="UniProtKB-KW"/>
</dbReference>
<reference evidence="5 6" key="1">
    <citation type="submission" date="2019-02" db="EMBL/GenBank/DDBJ databases">
        <title>Prokaryotic population dynamics and viral predation in marine succession experiment using metagenomics: the confinement effect.</title>
        <authorList>
            <person name="Haro-Moreno J.M."/>
            <person name="Rodriguez-Valera F."/>
            <person name="Lopez-Perez M."/>
        </authorList>
    </citation>
    <scope>NUCLEOTIDE SEQUENCE [LARGE SCALE GENOMIC DNA]</scope>
    <source>
        <strain evidence="5">MED-G164</strain>
    </source>
</reference>
<dbReference type="SUPFAM" id="SSF52540">
    <property type="entry name" value="P-loop containing nucleoside triphosphate hydrolases"/>
    <property type="match status" value="1"/>
</dbReference>
<dbReference type="PROSITE" id="PS00211">
    <property type="entry name" value="ABC_TRANSPORTER_1"/>
    <property type="match status" value="1"/>
</dbReference>
<evidence type="ECO:0000256" key="3">
    <source>
        <dbReference type="ARBA" id="ARBA00022840"/>
    </source>
</evidence>
<keyword evidence="2" id="KW-0547">Nucleotide-binding</keyword>
<dbReference type="Proteomes" id="UP000315283">
    <property type="component" value="Unassembled WGS sequence"/>
</dbReference>
<gene>
    <name evidence="5" type="ORF">EVA97_02355</name>
</gene>
<evidence type="ECO:0000256" key="1">
    <source>
        <dbReference type="ARBA" id="ARBA00022448"/>
    </source>
</evidence>
<keyword evidence="1" id="KW-0813">Transport</keyword>
<dbReference type="Pfam" id="PF00005">
    <property type="entry name" value="ABC_tran"/>
    <property type="match status" value="1"/>
</dbReference>
<dbReference type="SMART" id="SM00382">
    <property type="entry name" value="AAA"/>
    <property type="match status" value="1"/>
</dbReference>
<evidence type="ECO:0000313" key="5">
    <source>
        <dbReference type="EMBL" id="RZO28631.1"/>
    </source>
</evidence>
<sequence>MSLEVKNLSFSFNKSLLVENLDFKIEKNEVGLIAGTSGIGKSTLLNIISGLKNPDKGSIICNEKILNNENIFVEPEKRNIGYVFQDFALFPHINAEKNIKYALSKDLLDFYNVVVDSLCLFDCMEKMPHEMSGGQKQRVAIARSILMKPSALLLDEPFSNLDSQNIVNAQKLISNFIEKIQIPCVLVTHDTNQLETLNISKVIKLS</sequence>
<dbReference type="AlphaFoldDB" id="A0A520N561"/>
<feature type="domain" description="ABC transporter" evidence="4">
    <location>
        <begin position="3"/>
        <end position="205"/>
    </location>
</feature>
<keyword evidence="3 5" id="KW-0067">ATP-binding</keyword>
<dbReference type="InterPro" id="IPR003593">
    <property type="entry name" value="AAA+_ATPase"/>
</dbReference>
<organism evidence="5 6">
    <name type="scientific">SAR86 cluster bacterium</name>
    <dbReference type="NCBI Taxonomy" id="2030880"/>
    <lineage>
        <taxon>Bacteria</taxon>
        <taxon>Pseudomonadati</taxon>
        <taxon>Pseudomonadota</taxon>
        <taxon>Gammaproteobacteria</taxon>
        <taxon>SAR86 cluster</taxon>
    </lineage>
</organism>
<evidence type="ECO:0000256" key="2">
    <source>
        <dbReference type="ARBA" id="ARBA00022741"/>
    </source>
</evidence>
<dbReference type="PANTHER" id="PTHR42781:SF4">
    <property type="entry name" value="SPERMIDINE_PUTRESCINE IMPORT ATP-BINDING PROTEIN POTA"/>
    <property type="match status" value="1"/>
</dbReference>
<dbReference type="InterPro" id="IPR027417">
    <property type="entry name" value="P-loop_NTPase"/>
</dbReference>
<name>A0A520N561_9GAMM</name>
<dbReference type="InterPro" id="IPR003439">
    <property type="entry name" value="ABC_transporter-like_ATP-bd"/>
</dbReference>
<dbReference type="GO" id="GO:0016887">
    <property type="term" value="F:ATP hydrolysis activity"/>
    <property type="evidence" value="ECO:0007669"/>
    <property type="project" value="InterPro"/>
</dbReference>
<evidence type="ECO:0000313" key="6">
    <source>
        <dbReference type="Proteomes" id="UP000315283"/>
    </source>
</evidence>
<proteinExistence type="predicted"/>
<dbReference type="InterPro" id="IPR050093">
    <property type="entry name" value="ABC_SmlMolc_Importer"/>
</dbReference>
<dbReference type="InterPro" id="IPR017871">
    <property type="entry name" value="ABC_transporter-like_CS"/>
</dbReference>
<comment type="caution">
    <text evidence="5">The sequence shown here is derived from an EMBL/GenBank/DDBJ whole genome shotgun (WGS) entry which is preliminary data.</text>
</comment>
<dbReference type="Gene3D" id="3.40.50.300">
    <property type="entry name" value="P-loop containing nucleotide triphosphate hydrolases"/>
    <property type="match status" value="1"/>
</dbReference>
<dbReference type="EMBL" id="SHBJ01000011">
    <property type="protein sequence ID" value="RZO28631.1"/>
    <property type="molecule type" value="Genomic_DNA"/>
</dbReference>
<protein>
    <submittedName>
        <fullName evidence="5">ATP-binding cassette domain-containing protein</fullName>
    </submittedName>
</protein>
<accession>A0A520N561</accession>
<dbReference type="PANTHER" id="PTHR42781">
    <property type="entry name" value="SPERMIDINE/PUTRESCINE IMPORT ATP-BINDING PROTEIN POTA"/>
    <property type="match status" value="1"/>
</dbReference>
<evidence type="ECO:0000259" key="4">
    <source>
        <dbReference type="PROSITE" id="PS50893"/>
    </source>
</evidence>
<dbReference type="PROSITE" id="PS50893">
    <property type="entry name" value="ABC_TRANSPORTER_2"/>
    <property type="match status" value="1"/>
</dbReference>